<dbReference type="GO" id="GO:0000160">
    <property type="term" value="P:phosphorelay signal transduction system"/>
    <property type="evidence" value="ECO:0007669"/>
    <property type="project" value="UniProtKB-KW"/>
</dbReference>
<gene>
    <name evidence="5" type="ORF">dnl_53200</name>
</gene>
<keyword evidence="1 3" id="KW-0597">Phosphoprotein</keyword>
<dbReference type="InterPro" id="IPR050595">
    <property type="entry name" value="Bact_response_regulator"/>
</dbReference>
<evidence type="ECO:0000256" key="2">
    <source>
        <dbReference type="ARBA" id="ARBA00023012"/>
    </source>
</evidence>
<evidence type="ECO:0000259" key="4">
    <source>
        <dbReference type="PROSITE" id="PS50110"/>
    </source>
</evidence>
<dbReference type="SUPFAM" id="SSF52172">
    <property type="entry name" value="CheY-like"/>
    <property type="match status" value="1"/>
</dbReference>
<proteinExistence type="predicted"/>
<name>A0A975GJD0_9BACT</name>
<keyword evidence="2" id="KW-0902">Two-component regulatory system</keyword>
<sequence>MAEKVLLVDDENDFLDIMTERMETRGMDVSVSTSAVQALEKIKSESYDAIVLDLLMPEMDGIEALKAIREIQPDAQVILLTGHATVKKGIEAMKLGALDFFEKPVNLESLTEKIKEAHAHKMVVIEKQSKEKIDDILKRFGF</sequence>
<evidence type="ECO:0000313" key="6">
    <source>
        <dbReference type="Proteomes" id="UP000663720"/>
    </source>
</evidence>
<feature type="domain" description="Response regulatory" evidence="4">
    <location>
        <begin position="4"/>
        <end position="118"/>
    </location>
</feature>
<dbReference type="PROSITE" id="PS50110">
    <property type="entry name" value="RESPONSE_REGULATORY"/>
    <property type="match status" value="1"/>
</dbReference>
<protein>
    <submittedName>
        <fullName evidence="5">Two component system response regulator</fullName>
    </submittedName>
</protein>
<dbReference type="InterPro" id="IPR011006">
    <property type="entry name" value="CheY-like_superfamily"/>
</dbReference>
<evidence type="ECO:0000256" key="3">
    <source>
        <dbReference type="PROSITE-ProRule" id="PRU00169"/>
    </source>
</evidence>
<evidence type="ECO:0000313" key="5">
    <source>
        <dbReference type="EMBL" id="QTA82933.1"/>
    </source>
</evidence>
<organism evidence="5 6">
    <name type="scientific">Desulfonema limicola</name>
    <dbReference type="NCBI Taxonomy" id="45656"/>
    <lineage>
        <taxon>Bacteria</taxon>
        <taxon>Pseudomonadati</taxon>
        <taxon>Thermodesulfobacteriota</taxon>
        <taxon>Desulfobacteria</taxon>
        <taxon>Desulfobacterales</taxon>
        <taxon>Desulfococcaceae</taxon>
        <taxon>Desulfonema</taxon>
    </lineage>
</organism>
<dbReference type="Gene3D" id="3.40.50.2300">
    <property type="match status" value="1"/>
</dbReference>
<dbReference type="EMBL" id="CP061799">
    <property type="protein sequence ID" value="QTA82933.1"/>
    <property type="molecule type" value="Genomic_DNA"/>
</dbReference>
<dbReference type="Pfam" id="PF00072">
    <property type="entry name" value="Response_reg"/>
    <property type="match status" value="1"/>
</dbReference>
<dbReference type="KEGG" id="dli:dnl_53200"/>
<dbReference type="InterPro" id="IPR001789">
    <property type="entry name" value="Sig_transdc_resp-reg_receiver"/>
</dbReference>
<dbReference type="PANTHER" id="PTHR44591">
    <property type="entry name" value="STRESS RESPONSE REGULATOR PROTEIN 1"/>
    <property type="match status" value="1"/>
</dbReference>
<evidence type="ECO:0000256" key="1">
    <source>
        <dbReference type="ARBA" id="ARBA00022553"/>
    </source>
</evidence>
<dbReference type="RefSeq" id="WP_207688803.1">
    <property type="nucleotide sequence ID" value="NZ_CP061799.1"/>
</dbReference>
<keyword evidence="6" id="KW-1185">Reference proteome</keyword>
<dbReference type="Proteomes" id="UP000663720">
    <property type="component" value="Chromosome"/>
</dbReference>
<dbReference type="PANTHER" id="PTHR44591:SF14">
    <property type="entry name" value="PROTEIN PILG"/>
    <property type="match status" value="1"/>
</dbReference>
<feature type="modified residue" description="4-aspartylphosphate" evidence="3">
    <location>
        <position position="53"/>
    </location>
</feature>
<dbReference type="SMART" id="SM00448">
    <property type="entry name" value="REC"/>
    <property type="match status" value="1"/>
</dbReference>
<accession>A0A975GJD0</accession>
<reference evidence="5" key="1">
    <citation type="journal article" date="2021" name="Microb. Physiol.">
        <title>Proteogenomic Insights into the Physiology of Marine, Sulfate-Reducing, Filamentous Desulfonema limicola and Desulfonema magnum.</title>
        <authorList>
            <person name="Schnaars V."/>
            <person name="Wohlbrand L."/>
            <person name="Scheve S."/>
            <person name="Hinrichs C."/>
            <person name="Reinhardt R."/>
            <person name="Rabus R."/>
        </authorList>
    </citation>
    <scope>NUCLEOTIDE SEQUENCE</scope>
    <source>
        <strain evidence="5">5ac10</strain>
    </source>
</reference>
<dbReference type="AlphaFoldDB" id="A0A975GJD0"/>